<dbReference type="EMBL" id="PYGE01000005">
    <property type="protein sequence ID" value="PSL04767.1"/>
    <property type="molecule type" value="Genomic_DNA"/>
</dbReference>
<comment type="caution">
    <text evidence="1">The sequence shown here is derived from an EMBL/GenBank/DDBJ whole genome shotgun (WGS) entry which is preliminary data.</text>
</comment>
<reference evidence="1 2" key="1">
    <citation type="submission" date="2018-03" db="EMBL/GenBank/DDBJ databases">
        <title>Genomic Encyclopedia of Archaeal and Bacterial Type Strains, Phase II (KMG-II): from individual species to whole genera.</title>
        <authorList>
            <person name="Goeker M."/>
        </authorList>
    </citation>
    <scope>NUCLEOTIDE SEQUENCE [LARGE SCALE GENOMIC DNA]</scope>
    <source>
        <strain evidence="1 2">DSM 45211</strain>
    </source>
</reference>
<evidence type="ECO:0000313" key="1">
    <source>
        <dbReference type="EMBL" id="PSL04767.1"/>
    </source>
</evidence>
<dbReference type="RefSeq" id="WP_129710997.1">
    <property type="nucleotide sequence ID" value="NZ_PYGE01000005.1"/>
</dbReference>
<accession>A0A2P8E5R5</accession>
<evidence type="ECO:0000313" key="2">
    <source>
        <dbReference type="Proteomes" id="UP000243528"/>
    </source>
</evidence>
<sequence>MTDERLDLEFAYTSYADSCRDLYSLHYRCRRPHGHAGAHAAGFGEHRVRWQHHPAHGLDAPPVS</sequence>
<dbReference type="OrthoDB" id="3829600at2"/>
<dbReference type="AlphaFoldDB" id="A0A2P8E5R5"/>
<name>A0A2P8E5R5_9ACTN</name>
<protein>
    <submittedName>
        <fullName evidence="1">Uncharacterized protein</fullName>
    </submittedName>
</protein>
<keyword evidence="2" id="KW-1185">Reference proteome</keyword>
<organism evidence="1 2">
    <name type="scientific">Haloactinopolyspora alba</name>
    <dbReference type="NCBI Taxonomy" id="648780"/>
    <lineage>
        <taxon>Bacteria</taxon>
        <taxon>Bacillati</taxon>
        <taxon>Actinomycetota</taxon>
        <taxon>Actinomycetes</taxon>
        <taxon>Jiangellales</taxon>
        <taxon>Jiangellaceae</taxon>
        <taxon>Haloactinopolyspora</taxon>
    </lineage>
</organism>
<dbReference type="Proteomes" id="UP000243528">
    <property type="component" value="Unassembled WGS sequence"/>
</dbReference>
<gene>
    <name evidence="1" type="ORF">CLV30_105234</name>
</gene>
<proteinExistence type="predicted"/>